<dbReference type="RefSeq" id="WP_194699845.1">
    <property type="nucleotide sequence ID" value="NZ_JADKNH010000001.1"/>
</dbReference>
<keyword evidence="4" id="KW-1185">Reference proteome</keyword>
<keyword evidence="3" id="KW-0132">Cell division</keyword>
<evidence type="ECO:0000256" key="2">
    <source>
        <dbReference type="SAM" id="Phobius"/>
    </source>
</evidence>
<feature type="coiled-coil region" evidence="1">
    <location>
        <begin position="79"/>
        <end position="106"/>
    </location>
</feature>
<evidence type="ECO:0000313" key="3">
    <source>
        <dbReference type="EMBL" id="MBF4691599.1"/>
    </source>
</evidence>
<proteinExistence type="predicted"/>
<dbReference type="GO" id="GO:0051301">
    <property type="term" value="P:cell division"/>
    <property type="evidence" value="ECO:0007669"/>
    <property type="project" value="UniProtKB-KW"/>
</dbReference>
<organism evidence="3 4">
    <name type="scientific">Fusibacter ferrireducens</name>
    <dbReference type="NCBI Taxonomy" id="2785058"/>
    <lineage>
        <taxon>Bacteria</taxon>
        <taxon>Bacillati</taxon>
        <taxon>Bacillota</taxon>
        <taxon>Clostridia</taxon>
        <taxon>Eubacteriales</taxon>
        <taxon>Eubacteriales Family XII. Incertae Sedis</taxon>
        <taxon>Fusibacter</taxon>
    </lineage>
</organism>
<protein>
    <submittedName>
        <fullName evidence="3">Cell division protein FtsL</fullName>
    </submittedName>
</protein>
<keyword evidence="1" id="KW-0175">Coiled coil</keyword>
<accession>A0ABR9ZMG8</accession>
<name>A0ABR9ZMG8_9FIRM</name>
<dbReference type="EMBL" id="JADKNH010000001">
    <property type="protein sequence ID" value="MBF4691599.1"/>
    <property type="molecule type" value="Genomic_DNA"/>
</dbReference>
<sequence length="171" mass="19764">MYSTGRLQNEYEFDDFNKSQSAKIVSIRKKRLEREKQKKRAKTTLINTVKSLLLVFIFVAMLSMIIFKNSLVSEAKYNIFNLKSEIKSLNTQIEELNADIEQKTELKAVEKIAIEELKMQYPTKAQIVYVDSTVQYALEDKQSVIPMASEIVKEEPSLFKDIVAALFRANK</sequence>
<keyword evidence="2" id="KW-1133">Transmembrane helix</keyword>
<evidence type="ECO:0000313" key="4">
    <source>
        <dbReference type="Proteomes" id="UP000614200"/>
    </source>
</evidence>
<keyword evidence="3" id="KW-0131">Cell cycle</keyword>
<evidence type="ECO:0000256" key="1">
    <source>
        <dbReference type="SAM" id="Coils"/>
    </source>
</evidence>
<dbReference type="Proteomes" id="UP000614200">
    <property type="component" value="Unassembled WGS sequence"/>
</dbReference>
<keyword evidence="2" id="KW-0472">Membrane</keyword>
<keyword evidence="2" id="KW-0812">Transmembrane</keyword>
<comment type="caution">
    <text evidence="3">The sequence shown here is derived from an EMBL/GenBank/DDBJ whole genome shotgun (WGS) entry which is preliminary data.</text>
</comment>
<feature type="transmembrane region" description="Helical" evidence="2">
    <location>
        <begin position="44"/>
        <end position="67"/>
    </location>
</feature>
<gene>
    <name evidence="3" type="ORF">ISU02_00640</name>
</gene>
<reference evidence="3 4" key="1">
    <citation type="submission" date="2020-11" db="EMBL/GenBank/DDBJ databases">
        <title>Fusibacter basophilias sp. nov.</title>
        <authorList>
            <person name="Qiu D."/>
        </authorList>
    </citation>
    <scope>NUCLEOTIDE SEQUENCE [LARGE SCALE GENOMIC DNA]</scope>
    <source>
        <strain evidence="3 4">Q10-2</strain>
    </source>
</reference>